<dbReference type="EMBL" id="AP022564">
    <property type="protein sequence ID" value="BBX21534.1"/>
    <property type="molecule type" value="Genomic_DNA"/>
</dbReference>
<reference evidence="1 2" key="1">
    <citation type="journal article" date="2019" name="Emerg. Microbes Infect.">
        <title>Comprehensive subspecies identification of 175 nontuberculous mycobacteria species based on 7547 genomic profiles.</title>
        <authorList>
            <person name="Matsumoto Y."/>
            <person name="Kinjo T."/>
            <person name="Motooka D."/>
            <person name="Nabeya D."/>
            <person name="Jung N."/>
            <person name="Uechi K."/>
            <person name="Horii T."/>
            <person name="Iida T."/>
            <person name="Fujita J."/>
            <person name="Nakamura S."/>
        </authorList>
    </citation>
    <scope>NUCLEOTIDE SEQUENCE [LARGE SCALE GENOMIC DNA]</scope>
    <source>
        <strain evidence="1 2">JCM 12143</strain>
    </source>
</reference>
<evidence type="ECO:0000313" key="1">
    <source>
        <dbReference type="EMBL" id="BBX21534.1"/>
    </source>
</evidence>
<dbReference type="AlphaFoldDB" id="A0AAD1HUT8"/>
<name>A0AAD1HUT8_9MYCO</name>
<accession>A0AAD1HUT8</accession>
<keyword evidence="2" id="KW-1185">Reference proteome</keyword>
<protein>
    <submittedName>
        <fullName evidence="1">Uncharacterized protein</fullName>
    </submittedName>
</protein>
<dbReference type="RefSeq" id="WP_165758674.1">
    <property type="nucleotide sequence ID" value="NZ_AP022564.1"/>
</dbReference>
<gene>
    <name evidence="1" type="ORF">MTER_09450</name>
</gene>
<dbReference type="Proteomes" id="UP000467636">
    <property type="component" value="Chromosome"/>
</dbReference>
<organism evidence="1 2">
    <name type="scientific">Mycolicibacter terrae</name>
    <dbReference type="NCBI Taxonomy" id="1788"/>
    <lineage>
        <taxon>Bacteria</taxon>
        <taxon>Bacillati</taxon>
        <taxon>Actinomycetota</taxon>
        <taxon>Actinomycetes</taxon>
        <taxon>Mycobacteriales</taxon>
        <taxon>Mycobacteriaceae</taxon>
        <taxon>Mycolicibacter</taxon>
    </lineage>
</organism>
<proteinExistence type="predicted"/>
<evidence type="ECO:0000313" key="2">
    <source>
        <dbReference type="Proteomes" id="UP000467636"/>
    </source>
</evidence>
<sequence>MSDLFGVARPHALARKGATLAAATVVAGAGLVGVATAGPELSGAPFAAVQHHVALVDFPTFAQSLQTLLDDMGMGDLNAVLGGFGTFTVDSPVSGFLAAFNPDGITLNGLTNLFGISLTEPLYSADPGVESILGTGSLFLVDGVPIGNLDLGDLIDVVLGDGAGGHSLTELADVVGLGTLLSQYGSMIGALGLENLNVLNCSISCGAFLSVDTHPDLTLNSSLVDWLSAIVGVPTTDVTQHVGIVLPTTTVVANSAYTLGEYLHTLPVSATDSTTMDNATLGLLFNMAPNQTWDEYVSNFPFGGTLFDPSGETWGEQTLGTLLSSFLPDDSTLAITGDTPITDILEAFGLLNW</sequence>